<dbReference type="Proteomes" id="UP000176634">
    <property type="component" value="Unassembled WGS sequence"/>
</dbReference>
<comment type="caution">
    <text evidence="2">The sequence shown here is derived from an EMBL/GenBank/DDBJ whole genome shotgun (WGS) entry which is preliminary data.</text>
</comment>
<organism evidence="2 3">
    <name type="scientific">Candidatus Magasanikbacteria bacterium RIFOXYD1_FULL_40_23</name>
    <dbReference type="NCBI Taxonomy" id="1798705"/>
    <lineage>
        <taxon>Bacteria</taxon>
        <taxon>Candidatus Magasanikiibacteriota</taxon>
    </lineage>
</organism>
<proteinExistence type="predicted"/>
<accession>A0A1F6PAJ6</accession>
<protein>
    <submittedName>
        <fullName evidence="2">Uncharacterized protein</fullName>
    </submittedName>
</protein>
<dbReference type="AlphaFoldDB" id="A0A1F6PAJ6"/>
<feature type="transmembrane region" description="Helical" evidence="1">
    <location>
        <begin position="85"/>
        <end position="106"/>
    </location>
</feature>
<gene>
    <name evidence="2" type="ORF">A2563_01120</name>
</gene>
<feature type="transmembrane region" description="Helical" evidence="1">
    <location>
        <begin position="30"/>
        <end position="49"/>
    </location>
</feature>
<dbReference type="EMBL" id="MFRA01000001">
    <property type="protein sequence ID" value="OGH93189.1"/>
    <property type="molecule type" value="Genomic_DNA"/>
</dbReference>
<evidence type="ECO:0000256" key="1">
    <source>
        <dbReference type="SAM" id="Phobius"/>
    </source>
</evidence>
<evidence type="ECO:0000313" key="3">
    <source>
        <dbReference type="Proteomes" id="UP000176634"/>
    </source>
</evidence>
<keyword evidence="1" id="KW-1133">Transmembrane helix</keyword>
<name>A0A1F6PAJ6_9BACT</name>
<dbReference type="STRING" id="1798705.A2563_01120"/>
<keyword evidence="1" id="KW-0472">Membrane</keyword>
<keyword evidence="1" id="KW-0812">Transmembrane</keyword>
<sequence>MSEQPKTTSFMGIGQTFYGKKHFNQVDGTYSTTLWVIFIFIPIFPLGTYKVKIVKTSYSPSMNISSIRTNYEIISGERMDIGQILLTYLAGLLFTAVLVWWFYFLFTI</sequence>
<evidence type="ECO:0000313" key="2">
    <source>
        <dbReference type="EMBL" id="OGH93189.1"/>
    </source>
</evidence>
<reference evidence="2 3" key="1">
    <citation type="journal article" date="2016" name="Nat. Commun.">
        <title>Thousands of microbial genomes shed light on interconnected biogeochemical processes in an aquifer system.</title>
        <authorList>
            <person name="Anantharaman K."/>
            <person name="Brown C.T."/>
            <person name="Hug L.A."/>
            <person name="Sharon I."/>
            <person name="Castelle C.J."/>
            <person name="Probst A.J."/>
            <person name="Thomas B.C."/>
            <person name="Singh A."/>
            <person name="Wilkins M.J."/>
            <person name="Karaoz U."/>
            <person name="Brodie E.L."/>
            <person name="Williams K.H."/>
            <person name="Hubbard S.S."/>
            <person name="Banfield J.F."/>
        </authorList>
    </citation>
    <scope>NUCLEOTIDE SEQUENCE [LARGE SCALE GENOMIC DNA]</scope>
</reference>